<evidence type="ECO:0000313" key="9">
    <source>
        <dbReference type="EMBL" id="HIV14135.1"/>
    </source>
</evidence>
<keyword evidence="4 6" id="KW-0573">Peptidoglycan synthesis</keyword>
<dbReference type="PANTHER" id="PTHR30582:SF33">
    <property type="entry name" value="EXPORTED PROTEIN"/>
    <property type="match status" value="1"/>
</dbReference>
<dbReference type="GO" id="GO:0018104">
    <property type="term" value="P:peptidoglycan-protein cross-linking"/>
    <property type="evidence" value="ECO:0007669"/>
    <property type="project" value="TreeGrafter"/>
</dbReference>
<proteinExistence type="predicted"/>
<dbReference type="GO" id="GO:0008360">
    <property type="term" value="P:regulation of cell shape"/>
    <property type="evidence" value="ECO:0007669"/>
    <property type="project" value="UniProtKB-UniRule"/>
</dbReference>
<gene>
    <name evidence="9" type="ORF">IAA63_13500</name>
</gene>
<dbReference type="PANTHER" id="PTHR30582">
    <property type="entry name" value="L,D-TRANSPEPTIDASE"/>
    <property type="match status" value="1"/>
</dbReference>
<dbReference type="InterPro" id="IPR038063">
    <property type="entry name" value="Transpep_catalytic_dom"/>
</dbReference>
<dbReference type="EMBL" id="DVON01000283">
    <property type="protein sequence ID" value="HIV14135.1"/>
    <property type="molecule type" value="Genomic_DNA"/>
</dbReference>
<name>A0A9D1NXY4_9FIRM</name>
<dbReference type="Gene3D" id="2.40.440.10">
    <property type="entry name" value="L,D-transpeptidase catalytic domain-like"/>
    <property type="match status" value="1"/>
</dbReference>
<comment type="pathway">
    <text evidence="1 6">Cell wall biogenesis; peptidoglycan biosynthesis.</text>
</comment>
<keyword evidence="7" id="KW-0472">Membrane</keyword>
<dbReference type="Pfam" id="PF12229">
    <property type="entry name" value="PG_binding_4"/>
    <property type="match status" value="2"/>
</dbReference>
<dbReference type="SUPFAM" id="SSF141523">
    <property type="entry name" value="L,D-transpeptidase catalytic domain-like"/>
    <property type="match status" value="1"/>
</dbReference>
<dbReference type="InterPro" id="IPR050979">
    <property type="entry name" value="LD-transpeptidase"/>
</dbReference>
<dbReference type="Gene3D" id="3.10.20.800">
    <property type="match status" value="1"/>
</dbReference>
<dbReference type="AlphaFoldDB" id="A0A9D1NXY4"/>
<keyword evidence="2" id="KW-0808">Transferase</keyword>
<comment type="caution">
    <text evidence="9">The sequence shown here is derived from an EMBL/GenBank/DDBJ whole genome shotgun (WGS) entry which is preliminary data.</text>
</comment>
<dbReference type="SUPFAM" id="SSF143985">
    <property type="entry name" value="L,D-transpeptidase pre-catalytic domain-like"/>
    <property type="match status" value="1"/>
</dbReference>
<evidence type="ECO:0000256" key="1">
    <source>
        <dbReference type="ARBA" id="ARBA00004752"/>
    </source>
</evidence>
<dbReference type="GO" id="GO:0016740">
    <property type="term" value="F:transferase activity"/>
    <property type="evidence" value="ECO:0007669"/>
    <property type="project" value="UniProtKB-KW"/>
</dbReference>
<evidence type="ECO:0000256" key="3">
    <source>
        <dbReference type="ARBA" id="ARBA00022960"/>
    </source>
</evidence>
<dbReference type="InterPro" id="IPR005490">
    <property type="entry name" value="LD_TPept_cat_dom"/>
</dbReference>
<dbReference type="CDD" id="cd16913">
    <property type="entry name" value="YkuD_like"/>
    <property type="match status" value="1"/>
</dbReference>
<evidence type="ECO:0000313" key="10">
    <source>
        <dbReference type="Proteomes" id="UP000886723"/>
    </source>
</evidence>
<keyword evidence="5 6" id="KW-0961">Cell wall biogenesis/degradation</keyword>
<feature type="active site" description="Proton donor/acceptor" evidence="6">
    <location>
        <position position="422"/>
    </location>
</feature>
<protein>
    <submittedName>
        <fullName evidence="9">Peptidoglycan binding domain-containing protein</fullName>
    </submittedName>
</protein>
<accession>A0A9D1NXY4</accession>
<sequence>MAAKRKKKKAKKIVLGILIGYVLIMAIGYLGISFYFSNHFLKGTTINGIDCENMTADEVKEEIQNGIGQYRLQLVLIDGATETITAEQLNLQYVDDNKVDELLEQQNQWRWIASYFAGGKTYELAANTTYEQDRIDELLDAMSCFQEANIVAPEDAKLEFDGSQYVITPEVVGNTLDREKVKAAVIAAVDAGKTEINLDEEGCYLKPSVYQDDAGLVAERDQLNQFMRTDLTYDFGDRTETVNASLIKDWIVKGEDGQYTVDEDKVMEYVKDLAYKYDTFGLAHEFTTSHGEKITLQRGGDYGWVMKKQATADELVQYIKEGKTGTIEPVYLYEGKSRDTNDIGGTYVEISIEEQRMWCYKDGQLIVDTPVVTGNPNKEGCATPAGSVWAIDAKKQGAVLTGEGYTQPVTYWMPFNGNVGIHDADTWRSEYGGEIYKTNGSHGCVNTPTENARKIFEAVEIGTPVIVY</sequence>
<dbReference type="GO" id="GO:0071555">
    <property type="term" value="P:cell wall organization"/>
    <property type="evidence" value="ECO:0007669"/>
    <property type="project" value="UniProtKB-UniRule"/>
</dbReference>
<keyword evidence="7" id="KW-1133">Transmembrane helix</keyword>
<evidence type="ECO:0000256" key="2">
    <source>
        <dbReference type="ARBA" id="ARBA00022679"/>
    </source>
</evidence>
<keyword evidence="7" id="KW-0812">Transmembrane</keyword>
<evidence type="ECO:0000256" key="5">
    <source>
        <dbReference type="ARBA" id="ARBA00023316"/>
    </source>
</evidence>
<feature type="domain" description="L,D-TPase catalytic" evidence="8">
    <location>
        <begin position="346"/>
        <end position="468"/>
    </location>
</feature>
<evidence type="ECO:0000256" key="7">
    <source>
        <dbReference type="SAM" id="Phobius"/>
    </source>
</evidence>
<dbReference type="Proteomes" id="UP000886723">
    <property type="component" value="Unassembled WGS sequence"/>
</dbReference>
<dbReference type="PROSITE" id="PS52029">
    <property type="entry name" value="LD_TPASE"/>
    <property type="match status" value="1"/>
</dbReference>
<feature type="active site" description="Nucleophile" evidence="6">
    <location>
        <position position="444"/>
    </location>
</feature>
<dbReference type="InterPro" id="IPR022029">
    <property type="entry name" value="YoaR-like_PG-bd"/>
</dbReference>
<reference evidence="9" key="1">
    <citation type="submission" date="2020-10" db="EMBL/GenBank/DDBJ databases">
        <authorList>
            <person name="Gilroy R."/>
        </authorList>
    </citation>
    <scope>NUCLEOTIDE SEQUENCE</scope>
    <source>
        <strain evidence="9">ChiBcec2-4451</strain>
    </source>
</reference>
<dbReference type="GO" id="GO:0071972">
    <property type="term" value="F:peptidoglycan L,D-transpeptidase activity"/>
    <property type="evidence" value="ECO:0007669"/>
    <property type="project" value="TreeGrafter"/>
</dbReference>
<evidence type="ECO:0000256" key="4">
    <source>
        <dbReference type="ARBA" id="ARBA00022984"/>
    </source>
</evidence>
<feature type="transmembrane region" description="Helical" evidence="7">
    <location>
        <begin position="12"/>
        <end position="36"/>
    </location>
</feature>
<keyword evidence="3 6" id="KW-0133">Cell shape</keyword>
<reference evidence="9" key="2">
    <citation type="journal article" date="2021" name="PeerJ">
        <title>Extensive microbial diversity within the chicken gut microbiome revealed by metagenomics and culture.</title>
        <authorList>
            <person name="Gilroy R."/>
            <person name="Ravi A."/>
            <person name="Getino M."/>
            <person name="Pursley I."/>
            <person name="Horton D.L."/>
            <person name="Alikhan N.F."/>
            <person name="Baker D."/>
            <person name="Gharbi K."/>
            <person name="Hall N."/>
            <person name="Watson M."/>
            <person name="Adriaenssens E.M."/>
            <person name="Foster-Nyarko E."/>
            <person name="Jarju S."/>
            <person name="Secka A."/>
            <person name="Antonio M."/>
            <person name="Oren A."/>
            <person name="Chaudhuri R.R."/>
            <person name="La Ragione R."/>
            <person name="Hildebrand F."/>
            <person name="Pallen M.J."/>
        </authorList>
    </citation>
    <scope>NUCLEOTIDE SEQUENCE</scope>
    <source>
        <strain evidence="9">ChiBcec2-4451</strain>
    </source>
</reference>
<dbReference type="GO" id="GO:0005576">
    <property type="term" value="C:extracellular region"/>
    <property type="evidence" value="ECO:0007669"/>
    <property type="project" value="TreeGrafter"/>
</dbReference>
<organism evidence="9 10">
    <name type="scientific">Candidatus Pullilachnospira stercoravium</name>
    <dbReference type="NCBI Taxonomy" id="2840913"/>
    <lineage>
        <taxon>Bacteria</taxon>
        <taxon>Bacillati</taxon>
        <taxon>Bacillota</taxon>
        <taxon>Clostridia</taxon>
        <taxon>Lachnospirales</taxon>
        <taxon>Lachnospiraceae</taxon>
        <taxon>Lachnospiraceae incertae sedis</taxon>
        <taxon>Candidatus Pullilachnospira</taxon>
    </lineage>
</organism>
<dbReference type="InterPro" id="IPR038054">
    <property type="entry name" value="LD_TPept-like_central_sf"/>
</dbReference>
<dbReference type="Pfam" id="PF03734">
    <property type="entry name" value="YkuD"/>
    <property type="match status" value="1"/>
</dbReference>
<evidence type="ECO:0000259" key="8">
    <source>
        <dbReference type="PROSITE" id="PS52029"/>
    </source>
</evidence>
<evidence type="ECO:0000256" key="6">
    <source>
        <dbReference type="PROSITE-ProRule" id="PRU01373"/>
    </source>
</evidence>